<dbReference type="EMBL" id="PQIB02000007">
    <property type="protein sequence ID" value="RLN09393.1"/>
    <property type="molecule type" value="Genomic_DNA"/>
</dbReference>
<sequence length="337" mass="36631">MAACFFGELSYLRPSAKEVFKGMFVPSLQGKDAAANAIALFGAIITPYNLFLHSALVLSRKTPRSVKSIRAACRYFLIECSLAFIVAFLINVSVVVVAGTICNANNLSPVDANTCSDLTLHSTPMLLRNVLGRSSSVVYAVALLASGQSTTISCTFAGQVIMQGFLDMKMKNWVRNLITRVIAIGPSLIVSIVTVQMVLSFEMPFALIPLLKFCNSSKKVGPLKESIYTVVIAWILSFALIVVNTYFLVWTYVDWLVHNHLPKYANALVSIVVFTLTAAYLVFVVYLTFRRDTVSTYVPVSERAQGQVEAGGAQALASAADADQPAPFRKDLADASM</sequence>
<evidence type="ECO:0000256" key="6">
    <source>
        <dbReference type="SAM" id="Phobius"/>
    </source>
</evidence>
<comment type="subcellular location">
    <subcellularLocation>
        <location evidence="1">Membrane</location>
        <topology evidence="1">Multi-pass membrane protein</topology>
    </subcellularLocation>
</comment>
<feature type="transmembrane region" description="Helical" evidence="6">
    <location>
        <begin position="33"/>
        <end position="56"/>
    </location>
</feature>
<dbReference type="AlphaFoldDB" id="A0A3L6RWC6"/>
<proteinExistence type="inferred from homology"/>
<dbReference type="GO" id="GO:0046873">
    <property type="term" value="F:metal ion transmembrane transporter activity"/>
    <property type="evidence" value="ECO:0007669"/>
    <property type="project" value="InterPro"/>
</dbReference>
<organism evidence="7 8">
    <name type="scientific">Panicum miliaceum</name>
    <name type="common">Proso millet</name>
    <name type="synonym">Broomcorn millet</name>
    <dbReference type="NCBI Taxonomy" id="4540"/>
    <lineage>
        <taxon>Eukaryota</taxon>
        <taxon>Viridiplantae</taxon>
        <taxon>Streptophyta</taxon>
        <taxon>Embryophyta</taxon>
        <taxon>Tracheophyta</taxon>
        <taxon>Spermatophyta</taxon>
        <taxon>Magnoliopsida</taxon>
        <taxon>Liliopsida</taxon>
        <taxon>Poales</taxon>
        <taxon>Poaceae</taxon>
        <taxon>PACMAD clade</taxon>
        <taxon>Panicoideae</taxon>
        <taxon>Panicodae</taxon>
        <taxon>Paniceae</taxon>
        <taxon>Panicinae</taxon>
        <taxon>Panicum</taxon>
        <taxon>Panicum sect. Panicum</taxon>
    </lineage>
</organism>
<dbReference type="STRING" id="4540.A0A3L6RWC6"/>
<protein>
    <submittedName>
        <fullName evidence="7">Metal transporter NRAT1</fullName>
    </submittedName>
</protein>
<keyword evidence="5 6" id="KW-0472">Membrane</keyword>
<dbReference type="InterPro" id="IPR001046">
    <property type="entry name" value="NRAMP_fam"/>
</dbReference>
<dbReference type="GO" id="GO:0005886">
    <property type="term" value="C:plasma membrane"/>
    <property type="evidence" value="ECO:0007669"/>
    <property type="project" value="TreeGrafter"/>
</dbReference>
<comment type="caution">
    <text evidence="7">The sequence shown here is derived from an EMBL/GenBank/DDBJ whole genome shotgun (WGS) entry which is preliminary data.</text>
</comment>
<dbReference type="PANTHER" id="PTHR11706:SF48">
    <property type="entry name" value="METAL TRANSPORTER NRAT1"/>
    <property type="match status" value="1"/>
</dbReference>
<dbReference type="GO" id="GO:0034755">
    <property type="term" value="P:iron ion transmembrane transport"/>
    <property type="evidence" value="ECO:0007669"/>
    <property type="project" value="TreeGrafter"/>
</dbReference>
<dbReference type="GO" id="GO:0006828">
    <property type="term" value="P:manganese ion transport"/>
    <property type="evidence" value="ECO:0007669"/>
    <property type="project" value="TreeGrafter"/>
</dbReference>
<dbReference type="Proteomes" id="UP000275267">
    <property type="component" value="Unassembled WGS sequence"/>
</dbReference>
<name>A0A3L6RWC6_PANMI</name>
<evidence type="ECO:0000313" key="7">
    <source>
        <dbReference type="EMBL" id="RLN09393.1"/>
    </source>
</evidence>
<comment type="similarity">
    <text evidence="2">Belongs to the NRAMP (TC 2.A.55) family.</text>
</comment>
<feature type="transmembrane region" description="Helical" evidence="6">
    <location>
        <begin position="181"/>
        <end position="207"/>
    </location>
</feature>
<keyword evidence="8" id="KW-1185">Reference proteome</keyword>
<evidence type="ECO:0000256" key="3">
    <source>
        <dbReference type="ARBA" id="ARBA00022692"/>
    </source>
</evidence>
<feature type="transmembrane region" description="Helical" evidence="6">
    <location>
        <begin position="227"/>
        <end position="253"/>
    </location>
</feature>
<keyword evidence="3 6" id="KW-0812">Transmembrane</keyword>
<gene>
    <name evidence="7" type="ORF">C2845_PM11G13690</name>
</gene>
<evidence type="ECO:0000256" key="1">
    <source>
        <dbReference type="ARBA" id="ARBA00004141"/>
    </source>
</evidence>
<reference evidence="8" key="1">
    <citation type="journal article" date="2019" name="Nat. Commun.">
        <title>The genome of broomcorn millet.</title>
        <authorList>
            <person name="Zou C."/>
            <person name="Miki D."/>
            <person name="Li D."/>
            <person name="Tang Q."/>
            <person name="Xiao L."/>
            <person name="Rajput S."/>
            <person name="Deng P."/>
            <person name="Jia W."/>
            <person name="Huang R."/>
            <person name="Zhang M."/>
            <person name="Sun Y."/>
            <person name="Hu J."/>
            <person name="Fu X."/>
            <person name="Schnable P.S."/>
            <person name="Li F."/>
            <person name="Zhang H."/>
            <person name="Feng B."/>
            <person name="Zhu X."/>
            <person name="Liu R."/>
            <person name="Schnable J.C."/>
            <person name="Zhu J.-K."/>
            <person name="Zhang H."/>
        </authorList>
    </citation>
    <scope>NUCLEOTIDE SEQUENCE [LARGE SCALE GENOMIC DNA]</scope>
</reference>
<evidence type="ECO:0000256" key="5">
    <source>
        <dbReference type="ARBA" id="ARBA00023136"/>
    </source>
</evidence>
<feature type="transmembrane region" description="Helical" evidence="6">
    <location>
        <begin position="265"/>
        <end position="289"/>
    </location>
</feature>
<dbReference type="PRINTS" id="PR00447">
    <property type="entry name" value="NATRESASSCMP"/>
</dbReference>
<dbReference type="PANTHER" id="PTHR11706">
    <property type="entry name" value="SOLUTE CARRIER PROTEIN FAMILY 11 MEMBER"/>
    <property type="match status" value="1"/>
</dbReference>
<keyword evidence="4 6" id="KW-1133">Transmembrane helix</keyword>
<evidence type="ECO:0000256" key="4">
    <source>
        <dbReference type="ARBA" id="ARBA00022989"/>
    </source>
</evidence>
<dbReference type="Pfam" id="PF01566">
    <property type="entry name" value="Nramp"/>
    <property type="match status" value="1"/>
</dbReference>
<feature type="transmembrane region" description="Helical" evidence="6">
    <location>
        <begin position="76"/>
        <end position="101"/>
    </location>
</feature>
<feature type="transmembrane region" description="Helical" evidence="6">
    <location>
        <begin position="137"/>
        <end position="161"/>
    </location>
</feature>
<dbReference type="OrthoDB" id="409173at2759"/>
<evidence type="ECO:0000256" key="2">
    <source>
        <dbReference type="ARBA" id="ARBA00009965"/>
    </source>
</evidence>
<accession>A0A3L6RWC6</accession>
<evidence type="ECO:0000313" key="8">
    <source>
        <dbReference type="Proteomes" id="UP000275267"/>
    </source>
</evidence>